<name>A0ABU7G3G0_9ALTE</name>
<protein>
    <submittedName>
        <fullName evidence="2">Uncharacterized protein</fullName>
    </submittedName>
</protein>
<reference evidence="3" key="1">
    <citation type="submission" date="2023-07" db="EMBL/GenBank/DDBJ databases">
        <title>Draft genome sequence of Agarivorans aestuarii strain ZMCS4, a CAZymes producing bacteria isolated from the marine brown algae Clodostephus spongiosus.</title>
        <authorList>
            <person name="Lorente B."/>
            <person name="Cabral C."/>
            <person name="Frias J."/>
            <person name="Faria J."/>
            <person name="Toubarro D."/>
        </authorList>
    </citation>
    <scope>NUCLEOTIDE SEQUENCE [LARGE SCALE GENOMIC DNA]</scope>
    <source>
        <strain evidence="3">ZMCS4</strain>
    </source>
</reference>
<accession>A0ABU7G3G0</accession>
<dbReference type="Proteomes" id="UP001310248">
    <property type="component" value="Unassembled WGS sequence"/>
</dbReference>
<keyword evidence="1" id="KW-0812">Transmembrane</keyword>
<evidence type="ECO:0000256" key="1">
    <source>
        <dbReference type="SAM" id="Phobius"/>
    </source>
</evidence>
<keyword evidence="1" id="KW-0472">Membrane</keyword>
<evidence type="ECO:0000313" key="2">
    <source>
        <dbReference type="EMBL" id="MEE1673846.1"/>
    </source>
</evidence>
<feature type="transmembrane region" description="Helical" evidence="1">
    <location>
        <begin position="86"/>
        <end position="105"/>
    </location>
</feature>
<evidence type="ECO:0000313" key="3">
    <source>
        <dbReference type="Proteomes" id="UP001310248"/>
    </source>
</evidence>
<gene>
    <name evidence="2" type="ORF">SNR37_003273</name>
</gene>
<feature type="transmembrane region" description="Helical" evidence="1">
    <location>
        <begin position="51"/>
        <end position="74"/>
    </location>
</feature>
<feature type="transmembrane region" description="Helical" evidence="1">
    <location>
        <begin position="27"/>
        <end position="44"/>
    </location>
</feature>
<organism evidence="2 3">
    <name type="scientific">Agarivorans aestuarii</name>
    <dbReference type="NCBI Taxonomy" id="1563703"/>
    <lineage>
        <taxon>Bacteria</taxon>
        <taxon>Pseudomonadati</taxon>
        <taxon>Pseudomonadota</taxon>
        <taxon>Gammaproteobacteria</taxon>
        <taxon>Alteromonadales</taxon>
        <taxon>Alteromonadaceae</taxon>
        <taxon>Agarivorans</taxon>
    </lineage>
</organism>
<dbReference type="RefSeq" id="WP_329775085.1">
    <property type="nucleotide sequence ID" value="NZ_JAYDYW010000006.1"/>
</dbReference>
<keyword evidence="1" id="KW-1133">Transmembrane helix</keyword>
<proteinExistence type="predicted"/>
<sequence length="115" mass="12321">MLARLIFSVCTAVTCLSSLLVFGLSWWPLLFLALAAFVCLSLYIKALDYIAILLARVGGVLALLGLALLMLAATVGGSFHLSPSNWLMAGLMLTMALSGLSAFFWQHAEPETAEE</sequence>
<dbReference type="EMBL" id="JAYDYW010000006">
    <property type="protein sequence ID" value="MEE1673846.1"/>
    <property type="molecule type" value="Genomic_DNA"/>
</dbReference>
<keyword evidence="3" id="KW-1185">Reference proteome</keyword>
<reference evidence="2 3" key="2">
    <citation type="submission" date="2023-12" db="EMBL/GenBank/DDBJ databases">
        <authorList>
            <consortium name="Cladostephus spongiosus"/>
            <person name="Lorente B."/>
            <person name="Cabral C."/>
            <person name="Frias J."/>
            <person name="Faria J."/>
            <person name="Toubarro D."/>
        </authorList>
    </citation>
    <scope>NUCLEOTIDE SEQUENCE [LARGE SCALE GENOMIC DNA]</scope>
    <source>
        <strain evidence="2 3">ZMCS4</strain>
    </source>
</reference>
<comment type="caution">
    <text evidence="2">The sequence shown here is derived from an EMBL/GenBank/DDBJ whole genome shotgun (WGS) entry which is preliminary data.</text>
</comment>